<protein>
    <submittedName>
        <fullName evidence="1">Uncharacterized protein</fullName>
    </submittedName>
</protein>
<dbReference type="EMBL" id="JAQOWY010000575">
    <property type="protein sequence ID" value="KAK1840281.1"/>
    <property type="molecule type" value="Genomic_DNA"/>
</dbReference>
<organism evidence="1 2">
    <name type="scientific">Colletotrichum chrysophilum</name>
    <dbReference type="NCBI Taxonomy" id="1836956"/>
    <lineage>
        <taxon>Eukaryota</taxon>
        <taxon>Fungi</taxon>
        <taxon>Dikarya</taxon>
        <taxon>Ascomycota</taxon>
        <taxon>Pezizomycotina</taxon>
        <taxon>Sordariomycetes</taxon>
        <taxon>Hypocreomycetidae</taxon>
        <taxon>Glomerellales</taxon>
        <taxon>Glomerellaceae</taxon>
        <taxon>Colletotrichum</taxon>
        <taxon>Colletotrichum gloeosporioides species complex</taxon>
    </lineage>
</organism>
<keyword evidence="2" id="KW-1185">Reference proteome</keyword>
<dbReference type="Proteomes" id="UP001243330">
    <property type="component" value="Unassembled WGS sequence"/>
</dbReference>
<proteinExistence type="predicted"/>
<evidence type="ECO:0000313" key="2">
    <source>
        <dbReference type="Proteomes" id="UP001243330"/>
    </source>
</evidence>
<accession>A0AAD9A2L6</accession>
<comment type="caution">
    <text evidence="1">The sequence shown here is derived from an EMBL/GenBank/DDBJ whole genome shotgun (WGS) entry which is preliminary data.</text>
</comment>
<dbReference type="AlphaFoldDB" id="A0AAD9A2L6"/>
<name>A0AAD9A2L6_9PEZI</name>
<gene>
    <name evidence="1" type="ORF">CCHR01_17081</name>
</gene>
<reference evidence="1" key="1">
    <citation type="submission" date="2023-01" db="EMBL/GenBank/DDBJ databases">
        <title>Colletotrichum chrysophilum M932 genome sequence.</title>
        <authorList>
            <person name="Baroncelli R."/>
        </authorList>
    </citation>
    <scope>NUCLEOTIDE SEQUENCE</scope>
    <source>
        <strain evidence="1">M932</strain>
    </source>
</reference>
<sequence length="78" mass="9535">MCNYTQREFRCSHKRYIVSRWCIDYIRTQHRCQPCVTHFEYRGDELCSECKPSALTPWEHMIRRNNTLKDFEHAVVPL</sequence>
<evidence type="ECO:0000313" key="1">
    <source>
        <dbReference type="EMBL" id="KAK1840281.1"/>
    </source>
</evidence>